<gene>
    <name evidence="1" type="ORF">CEXT_617101</name>
</gene>
<dbReference type="AlphaFoldDB" id="A0AAV4XSN7"/>
<dbReference type="Proteomes" id="UP001054945">
    <property type="component" value="Unassembled WGS sequence"/>
</dbReference>
<organism evidence="1 2">
    <name type="scientific">Caerostris extrusa</name>
    <name type="common">Bark spider</name>
    <name type="synonym">Caerostris bankana</name>
    <dbReference type="NCBI Taxonomy" id="172846"/>
    <lineage>
        <taxon>Eukaryota</taxon>
        <taxon>Metazoa</taxon>
        <taxon>Ecdysozoa</taxon>
        <taxon>Arthropoda</taxon>
        <taxon>Chelicerata</taxon>
        <taxon>Arachnida</taxon>
        <taxon>Araneae</taxon>
        <taxon>Araneomorphae</taxon>
        <taxon>Entelegynae</taxon>
        <taxon>Araneoidea</taxon>
        <taxon>Araneidae</taxon>
        <taxon>Caerostris</taxon>
    </lineage>
</organism>
<sequence length="87" mass="9955">MIVFSAITCLSTFKSHGKTKLCTTNPPEDDDPRLESGRDPWNFAAQIDWEGIEKENKYGNVMKFLSALTVCGRYKKSFREIIYCVTL</sequence>
<reference evidence="1 2" key="1">
    <citation type="submission" date="2021-06" db="EMBL/GenBank/DDBJ databases">
        <title>Caerostris extrusa draft genome.</title>
        <authorList>
            <person name="Kono N."/>
            <person name="Arakawa K."/>
        </authorList>
    </citation>
    <scope>NUCLEOTIDE SEQUENCE [LARGE SCALE GENOMIC DNA]</scope>
</reference>
<proteinExistence type="predicted"/>
<dbReference type="EMBL" id="BPLR01018153">
    <property type="protein sequence ID" value="GIY97358.1"/>
    <property type="molecule type" value="Genomic_DNA"/>
</dbReference>
<evidence type="ECO:0000313" key="2">
    <source>
        <dbReference type="Proteomes" id="UP001054945"/>
    </source>
</evidence>
<comment type="caution">
    <text evidence="1">The sequence shown here is derived from an EMBL/GenBank/DDBJ whole genome shotgun (WGS) entry which is preliminary data.</text>
</comment>
<name>A0AAV4XSN7_CAEEX</name>
<protein>
    <submittedName>
        <fullName evidence="1">Uncharacterized protein</fullName>
    </submittedName>
</protein>
<accession>A0AAV4XSN7</accession>
<keyword evidence="2" id="KW-1185">Reference proteome</keyword>
<evidence type="ECO:0000313" key="1">
    <source>
        <dbReference type="EMBL" id="GIY97358.1"/>
    </source>
</evidence>